<keyword evidence="3" id="KW-1185">Reference proteome</keyword>
<name>A0A8H6W2C8_MYCCL</name>
<sequence length="380" mass="41073">MPGDAYESDTGERDTPTFSHFARNLPVTKVIGIPLGRGRKALNRKCRAIARIASNNGWSAPAIGHIFNVRPDVILDCVSETRRRKAHRHDETQNDLHYAGEDFSGVFPDAPRKVRNPGPDAKGNLRKPDSSASEDNGDERAPESSSSKRKSISSSAPVSPFMTVKKPRLASTFSTSFHPAPLPKVPNSVSPLQIFFDSIPTLKLIALNPSRLALFAARGFTAAYLRTIGVQWSGENISDAVDRLLKHDVDAHGCLPELDLTILKVGLGTLGQPDTQTGPASTLGSASSLSAFLTSVHGFDFSVHLASFTRHGLTLERLRELALITPASPAAVYEILSRTLQRKSSANPTTQELEKGLSPLEVLALEFCLRAEGLRVAVVT</sequence>
<evidence type="ECO:0000313" key="3">
    <source>
        <dbReference type="Proteomes" id="UP000613580"/>
    </source>
</evidence>
<feature type="compositionally biased region" description="Basic and acidic residues" evidence="1">
    <location>
        <begin position="88"/>
        <end position="100"/>
    </location>
</feature>
<comment type="caution">
    <text evidence="2">The sequence shown here is derived from an EMBL/GenBank/DDBJ whole genome shotgun (WGS) entry which is preliminary data.</text>
</comment>
<dbReference type="AlphaFoldDB" id="A0A8H6W2C8"/>
<dbReference type="EMBL" id="JACAZE010000013">
    <property type="protein sequence ID" value="KAF7300421.1"/>
    <property type="molecule type" value="Genomic_DNA"/>
</dbReference>
<accession>A0A8H6W2C8</accession>
<evidence type="ECO:0000313" key="2">
    <source>
        <dbReference type="EMBL" id="KAF7300421.1"/>
    </source>
</evidence>
<reference evidence="2" key="1">
    <citation type="submission" date="2020-05" db="EMBL/GenBank/DDBJ databases">
        <title>Mycena genomes resolve the evolution of fungal bioluminescence.</title>
        <authorList>
            <person name="Tsai I.J."/>
        </authorList>
    </citation>
    <scope>NUCLEOTIDE SEQUENCE</scope>
    <source>
        <strain evidence="2">110903Hualien_Pintung</strain>
    </source>
</reference>
<proteinExistence type="predicted"/>
<dbReference type="Proteomes" id="UP000613580">
    <property type="component" value="Unassembled WGS sequence"/>
</dbReference>
<protein>
    <submittedName>
        <fullName evidence="2">Uncharacterized protein</fullName>
    </submittedName>
</protein>
<organism evidence="2 3">
    <name type="scientific">Mycena chlorophos</name>
    <name type="common">Agaric fungus</name>
    <name type="synonym">Agaricus chlorophos</name>
    <dbReference type="NCBI Taxonomy" id="658473"/>
    <lineage>
        <taxon>Eukaryota</taxon>
        <taxon>Fungi</taxon>
        <taxon>Dikarya</taxon>
        <taxon>Basidiomycota</taxon>
        <taxon>Agaricomycotina</taxon>
        <taxon>Agaricomycetes</taxon>
        <taxon>Agaricomycetidae</taxon>
        <taxon>Agaricales</taxon>
        <taxon>Marasmiineae</taxon>
        <taxon>Mycenaceae</taxon>
        <taxon>Mycena</taxon>
    </lineage>
</organism>
<evidence type="ECO:0000256" key="1">
    <source>
        <dbReference type="SAM" id="MobiDB-lite"/>
    </source>
</evidence>
<dbReference type="OrthoDB" id="3020716at2759"/>
<gene>
    <name evidence="2" type="ORF">HMN09_00925800</name>
</gene>
<feature type="region of interest" description="Disordered" evidence="1">
    <location>
        <begin position="83"/>
        <end position="159"/>
    </location>
</feature>